<dbReference type="RefSeq" id="WP_005254908.1">
    <property type="nucleotide sequence ID" value="NZ_BMDR01000015.1"/>
</dbReference>
<reference evidence="1 2" key="1">
    <citation type="submission" date="2013-02" db="EMBL/GenBank/DDBJ databases">
        <title>The Genome Sequence of Acinetobacter sp. NIPH 2168.</title>
        <authorList>
            <consortium name="The Broad Institute Genome Sequencing Platform"/>
            <consortium name="The Broad Institute Genome Sequencing Center for Infectious Disease"/>
            <person name="Cerqueira G."/>
            <person name="Feldgarden M."/>
            <person name="Courvalin P."/>
            <person name="Perichon B."/>
            <person name="Grillot-Courvalin C."/>
            <person name="Clermont D."/>
            <person name="Rocha E."/>
            <person name="Yoon E.-J."/>
            <person name="Nemec A."/>
            <person name="Walker B."/>
            <person name="Young S.K."/>
            <person name="Zeng Q."/>
            <person name="Gargeya S."/>
            <person name="Fitzgerald M."/>
            <person name="Haas B."/>
            <person name="Abouelleil A."/>
            <person name="Alvarado L."/>
            <person name="Arachchi H.M."/>
            <person name="Berlin A.M."/>
            <person name="Chapman S.B."/>
            <person name="Dewar J."/>
            <person name="Goldberg J."/>
            <person name="Griggs A."/>
            <person name="Gujja S."/>
            <person name="Hansen M."/>
            <person name="Howarth C."/>
            <person name="Imamovic A."/>
            <person name="Larimer J."/>
            <person name="McCowan C."/>
            <person name="Murphy C."/>
            <person name="Neiman D."/>
            <person name="Pearson M."/>
            <person name="Priest M."/>
            <person name="Roberts A."/>
            <person name="Saif S."/>
            <person name="Shea T."/>
            <person name="Sisk P."/>
            <person name="Sykes S."/>
            <person name="Wortman J."/>
            <person name="Nusbaum C."/>
            <person name="Birren B."/>
        </authorList>
    </citation>
    <scope>NUCLEOTIDE SEQUENCE [LARGE SCALE GENOMIC DNA]</scope>
    <source>
        <strain evidence="1 2">NIPH 2168</strain>
    </source>
</reference>
<name>N9NUN6_9GAMM</name>
<organism evidence="1 2">
    <name type="scientific">Acinetobacter vivianii</name>
    <dbReference type="NCBI Taxonomy" id="1776742"/>
    <lineage>
        <taxon>Bacteria</taxon>
        <taxon>Pseudomonadati</taxon>
        <taxon>Pseudomonadota</taxon>
        <taxon>Gammaproteobacteria</taxon>
        <taxon>Moraxellales</taxon>
        <taxon>Moraxellaceae</taxon>
        <taxon>Acinetobacter</taxon>
    </lineage>
</organism>
<protein>
    <submittedName>
        <fullName evidence="1">Uncharacterized protein</fullName>
    </submittedName>
</protein>
<comment type="caution">
    <text evidence="1">The sequence shown here is derived from an EMBL/GenBank/DDBJ whole genome shotgun (WGS) entry which is preliminary data.</text>
</comment>
<evidence type="ECO:0000313" key="2">
    <source>
        <dbReference type="Proteomes" id="UP000013173"/>
    </source>
</evidence>
<dbReference type="EMBL" id="APRW01000001">
    <property type="protein sequence ID" value="ENX24879.1"/>
    <property type="molecule type" value="Genomic_DNA"/>
</dbReference>
<dbReference type="Proteomes" id="UP000013173">
    <property type="component" value="Unassembled WGS sequence"/>
</dbReference>
<evidence type="ECO:0000313" key="1">
    <source>
        <dbReference type="EMBL" id="ENX24879.1"/>
    </source>
</evidence>
<dbReference type="OrthoDB" id="6694250at2"/>
<sequence length="73" mass="8402">MINFDDLSESELYRLAQSGIGNRISLRTSGALPEDDREALSQELQNLYALDKRQLIQSIKRHAEAFKHEKSKQ</sequence>
<dbReference type="AlphaFoldDB" id="N9NUN6"/>
<keyword evidence="2" id="KW-1185">Reference proteome</keyword>
<accession>N9NUN6</accession>
<proteinExistence type="predicted"/>
<gene>
    <name evidence="1" type="ORF">F892_00029</name>
</gene>
<dbReference type="HOGENOM" id="CLU_2696118_0_0_6"/>
<dbReference type="GeneID" id="303685427"/>